<evidence type="ECO:0000313" key="2">
    <source>
        <dbReference type="EMBL" id="KAF8726976.1"/>
    </source>
</evidence>
<evidence type="ECO:0000256" key="1">
    <source>
        <dbReference type="SAM" id="MobiDB-lite"/>
    </source>
</evidence>
<protein>
    <submittedName>
        <fullName evidence="2">Uncharacterized protein</fullName>
    </submittedName>
</protein>
<reference evidence="2" key="1">
    <citation type="submission" date="2020-07" db="EMBL/GenBank/DDBJ databases">
        <title>Genome sequence and genetic diversity analysis of an under-domesticated orphan crop, white fonio (Digitaria exilis).</title>
        <authorList>
            <person name="Bennetzen J.L."/>
            <person name="Chen S."/>
            <person name="Ma X."/>
            <person name="Wang X."/>
            <person name="Yssel A.E.J."/>
            <person name="Chaluvadi S.R."/>
            <person name="Johnson M."/>
            <person name="Gangashetty P."/>
            <person name="Hamidou F."/>
            <person name="Sanogo M.D."/>
            <person name="Zwaenepoel A."/>
            <person name="Wallace J."/>
            <person name="Van De Peer Y."/>
            <person name="Van Deynze A."/>
        </authorList>
    </citation>
    <scope>NUCLEOTIDE SEQUENCE</scope>
    <source>
        <tissue evidence="2">Leaves</tissue>
    </source>
</reference>
<name>A0A835F3J7_9POAL</name>
<dbReference type="EMBL" id="JACEFO010001646">
    <property type="protein sequence ID" value="KAF8726976.1"/>
    <property type="molecule type" value="Genomic_DNA"/>
</dbReference>
<proteinExistence type="predicted"/>
<dbReference type="Proteomes" id="UP000636709">
    <property type="component" value="Unassembled WGS sequence"/>
</dbReference>
<keyword evidence="3" id="KW-1185">Reference proteome</keyword>
<comment type="caution">
    <text evidence="2">The sequence shown here is derived from an EMBL/GenBank/DDBJ whole genome shotgun (WGS) entry which is preliminary data.</text>
</comment>
<dbReference type="AlphaFoldDB" id="A0A835F3J7"/>
<gene>
    <name evidence="2" type="ORF">HU200_019465</name>
</gene>
<evidence type="ECO:0000313" key="3">
    <source>
        <dbReference type="Proteomes" id="UP000636709"/>
    </source>
</evidence>
<accession>A0A835F3J7</accession>
<sequence length="23" mass="2921">MQEHYHQYRPPDHNQDQHELQCS</sequence>
<organism evidence="2 3">
    <name type="scientific">Digitaria exilis</name>
    <dbReference type="NCBI Taxonomy" id="1010633"/>
    <lineage>
        <taxon>Eukaryota</taxon>
        <taxon>Viridiplantae</taxon>
        <taxon>Streptophyta</taxon>
        <taxon>Embryophyta</taxon>
        <taxon>Tracheophyta</taxon>
        <taxon>Spermatophyta</taxon>
        <taxon>Magnoliopsida</taxon>
        <taxon>Liliopsida</taxon>
        <taxon>Poales</taxon>
        <taxon>Poaceae</taxon>
        <taxon>PACMAD clade</taxon>
        <taxon>Panicoideae</taxon>
        <taxon>Panicodae</taxon>
        <taxon>Paniceae</taxon>
        <taxon>Anthephorinae</taxon>
        <taxon>Digitaria</taxon>
    </lineage>
</organism>
<feature type="region of interest" description="Disordered" evidence="1">
    <location>
        <begin position="1"/>
        <end position="23"/>
    </location>
</feature>